<organism evidence="1 2">
    <name type="scientific">Elysia crispata</name>
    <name type="common">lettuce slug</name>
    <dbReference type="NCBI Taxonomy" id="231223"/>
    <lineage>
        <taxon>Eukaryota</taxon>
        <taxon>Metazoa</taxon>
        <taxon>Spiralia</taxon>
        <taxon>Lophotrochozoa</taxon>
        <taxon>Mollusca</taxon>
        <taxon>Gastropoda</taxon>
        <taxon>Heterobranchia</taxon>
        <taxon>Euthyneura</taxon>
        <taxon>Panpulmonata</taxon>
        <taxon>Sacoglossa</taxon>
        <taxon>Placobranchoidea</taxon>
        <taxon>Plakobranchidae</taxon>
        <taxon>Elysia</taxon>
    </lineage>
</organism>
<reference evidence="1" key="1">
    <citation type="journal article" date="2023" name="G3 (Bethesda)">
        <title>A reference genome for the long-term kleptoplast-retaining sea slug Elysia crispata morphotype clarki.</title>
        <authorList>
            <person name="Eastman K.E."/>
            <person name="Pendleton A.L."/>
            <person name="Shaikh M.A."/>
            <person name="Suttiyut T."/>
            <person name="Ogas R."/>
            <person name="Tomko P."/>
            <person name="Gavelis G."/>
            <person name="Widhalm J.R."/>
            <person name="Wisecaver J.H."/>
        </authorList>
    </citation>
    <scope>NUCLEOTIDE SEQUENCE</scope>
    <source>
        <strain evidence="1">ECLA1</strain>
    </source>
</reference>
<dbReference type="Proteomes" id="UP001283361">
    <property type="component" value="Unassembled WGS sequence"/>
</dbReference>
<protein>
    <submittedName>
        <fullName evidence="1">Uncharacterized protein</fullName>
    </submittedName>
</protein>
<dbReference type="AlphaFoldDB" id="A0AAE1E2W0"/>
<name>A0AAE1E2W0_9GAST</name>
<dbReference type="EMBL" id="JAWDGP010001382">
    <property type="protein sequence ID" value="KAK3792256.1"/>
    <property type="molecule type" value="Genomic_DNA"/>
</dbReference>
<comment type="caution">
    <text evidence="1">The sequence shown here is derived from an EMBL/GenBank/DDBJ whole genome shotgun (WGS) entry which is preliminary data.</text>
</comment>
<proteinExistence type="predicted"/>
<evidence type="ECO:0000313" key="2">
    <source>
        <dbReference type="Proteomes" id="UP001283361"/>
    </source>
</evidence>
<sequence length="73" mass="8478">MDRPDIVQQTVTPKDTENSRLVKYQYDINDNLRNNRPGIVKPKCTYDVDNLPENVEQVMKTKDEKSPLVSLKT</sequence>
<gene>
    <name evidence="1" type="ORF">RRG08_007336</name>
</gene>
<keyword evidence="2" id="KW-1185">Reference proteome</keyword>
<accession>A0AAE1E2W0</accession>
<evidence type="ECO:0000313" key="1">
    <source>
        <dbReference type="EMBL" id="KAK3792256.1"/>
    </source>
</evidence>